<accession>A0A396S4G4</accession>
<organism evidence="6 7">
    <name type="scientific">Ureibacillus yapensis</name>
    <dbReference type="NCBI Taxonomy" id="2304605"/>
    <lineage>
        <taxon>Bacteria</taxon>
        <taxon>Bacillati</taxon>
        <taxon>Bacillota</taxon>
        <taxon>Bacilli</taxon>
        <taxon>Bacillales</taxon>
        <taxon>Caryophanaceae</taxon>
        <taxon>Ureibacillus</taxon>
    </lineage>
</organism>
<keyword evidence="3" id="KW-0238">DNA-binding</keyword>
<evidence type="ECO:0000256" key="2">
    <source>
        <dbReference type="ARBA" id="ARBA00023015"/>
    </source>
</evidence>
<evidence type="ECO:0000313" key="7">
    <source>
        <dbReference type="Proteomes" id="UP000265692"/>
    </source>
</evidence>
<dbReference type="Gene3D" id="3.40.190.290">
    <property type="match status" value="1"/>
</dbReference>
<dbReference type="Pfam" id="PF00126">
    <property type="entry name" value="HTH_1"/>
    <property type="match status" value="1"/>
</dbReference>
<dbReference type="AlphaFoldDB" id="A0A396S4G4"/>
<sequence length="295" mass="33499">MEIQQLEYFKTVAEMQHMTHAAEKLNISQPALSKSISNLENEIGVPLFDRQGRSISINRYGSLFLKSVESILKEYKKAKTEISNLVMPGCGEVSLGFIHSLGMQVVPELMAHTPEKYPNMNFTLTQASSYNLLQWLEEGQIDMCLSQRIESKTIEVGWIELWSEELFVIVPKNHRFANRESIKLEEIKDEPFISIKRGNALRQIVDKFFKEAGITTNVTFAGEEMHTVAGFVGAGLGVSLIPSIKGLNEYNVQKIRVSEPTCVRKIGVSWAKERYLAPAAVQFIDYLVEYFKDRK</sequence>
<dbReference type="FunFam" id="1.10.10.10:FF:000001">
    <property type="entry name" value="LysR family transcriptional regulator"/>
    <property type="match status" value="1"/>
</dbReference>
<evidence type="ECO:0000259" key="5">
    <source>
        <dbReference type="PROSITE" id="PS50931"/>
    </source>
</evidence>
<dbReference type="GO" id="GO:0003700">
    <property type="term" value="F:DNA-binding transcription factor activity"/>
    <property type="evidence" value="ECO:0007669"/>
    <property type="project" value="InterPro"/>
</dbReference>
<dbReference type="OrthoDB" id="9803735at2"/>
<name>A0A396S4G4_9BACL</name>
<dbReference type="PROSITE" id="PS50931">
    <property type="entry name" value="HTH_LYSR"/>
    <property type="match status" value="1"/>
</dbReference>
<proteinExistence type="inferred from homology"/>
<dbReference type="SUPFAM" id="SSF53850">
    <property type="entry name" value="Periplasmic binding protein-like II"/>
    <property type="match status" value="1"/>
</dbReference>
<evidence type="ECO:0000256" key="4">
    <source>
        <dbReference type="ARBA" id="ARBA00023163"/>
    </source>
</evidence>
<evidence type="ECO:0000313" key="6">
    <source>
        <dbReference type="EMBL" id="RHW32410.1"/>
    </source>
</evidence>
<dbReference type="EMBL" id="QWEI01000013">
    <property type="protein sequence ID" value="RHW32410.1"/>
    <property type="molecule type" value="Genomic_DNA"/>
</dbReference>
<reference evidence="6 7" key="1">
    <citation type="submission" date="2018-08" db="EMBL/GenBank/DDBJ databases">
        <title>Lysinibacillus sp. YLB-03 draft genome sequence.</title>
        <authorList>
            <person name="Yu L."/>
        </authorList>
    </citation>
    <scope>NUCLEOTIDE SEQUENCE [LARGE SCALE GENOMIC DNA]</scope>
    <source>
        <strain evidence="6 7">YLB-03</strain>
    </source>
</reference>
<comment type="similarity">
    <text evidence="1">Belongs to the LysR transcriptional regulatory family.</text>
</comment>
<dbReference type="PRINTS" id="PR00039">
    <property type="entry name" value="HTHLYSR"/>
</dbReference>
<dbReference type="GO" id="GO:0005829">
    <property type="term" value="C:cytosol"/>
    <property type="evidence" value="ECO:0007669"/>
    <property type="project" value="TreeGrafter"/>
</dbReference>
<dbReference type="InterPro" id="IPR036390">
    <property type="entry name" value="WH_DNA-bd_sf"/>
</dbReference>
<feature type="domain" description="HTH lysR-type" evidence="5">
    <location>
        <begin position="1"/>
        <end position="58"/>
    </location>
</feature>
<dbReference type="InterPro" id="IPR050950">
    <property type="entry name" value="HTH-type_LysR_regulators"/>
</dbReference>
<gene>
    <name evidence="6" type="ORF">D1B33_16880</name>
</gene>
<dbReference type="InterPro" id="IPR000847">
    <property type="entry name" value="LysR_HTH_N"/>
</dbReference>
<dbReference type="GO" id="GO:0003677">
    <property type="term" value="F:DNA binding"/>
    <property type="evidence" value="ECO:0007669"/>
    <property type="project" value="UniProtKB-KW"/>
</dbReference>
<protein>
    <submittedName>
        <fullName evidence="6">LysR family transcriptional regulator</fullName>
    </submittedName>
</protein>
<dbReference type="SUPFAM" id="SSF46785">
    <property type="entry name" value="Winged helix' DNA-binding domain"/>
    <property type="match status" value="1"/>
</dbReference>
<dbReference type="PANTHER" id="PTHR30419">
    <property type="entry name" value="HTH-TYPE TRANSCRIPTIONAL REGULATOR YBHD"/>
    <property type="match status" value="1"/>
</dbReference>
<dbReference type="Pfam" id="PF03466">
    <property type="entry name" value="LysR_substrate"/>
    <property type="match status" value="1"/>
</dbReference>
<keyword evidence="2" id="KW-0805">Transcription regulation</keyword>
<dbReference type="CDD" id="cd08434">
    <property type="entry name" value="PBP2_GltC_like"/>
    <property type="match status" value="1"/>
</dbReference>
<dbReference type="Proteomes" id="UP000265692">
    <property type="component" value="Unassembled WGS sequence"/>
</dbReference>
<evidence type="ECO:0000256" key="3">
    <source>
        <dbReference type="ARBA" id="ARBA00023125"/>
    </source>
</evidence>
<keyword evidence="7" id="KW-1185">Reference proteome</keyword>
<dbReference type="InterPro" id="IPR036388">
    <property type="entry name" value="WH-like_DNA-bd_sf"/>
</dbReference>
<dbReference type="Gene3D" id="1.10.10.10">
    <property type="entry name" value="Winged helix-like DNA-binding domain superfamily/Winged helix DNA-binding domain"/>
    <property type="match status" value="1"/>
</dbReference>
<evidence type="ECO:0000256" key="1">
    <source>
        <dbReference type="ARBA" id="ARBA00009437"/>
    </source>
</evidence>
<dbReference type="InterPro" id="IPR005119">
    <property type="entry name" value="LysR_subst-bd"/>
</dbReference>
<dbReference type="RefSeq" id="WP_118877587.1">
    <property type="nucleotide sequence ID" value="NZ_QWEI01000013.1"/>
</dbReference>
<comment type="caution">
    <text evidence="6">The sequence shown here is derived from an EMBL/GenBank/DDBJ whole genome shotgun (WGS) entry which is preliminary data.</text>
</comment>
<dbReference type="PANTHER" id="PTHR30419:SF28">
    <property type="entry name" value="HTH-TYPE TRANSCRIPTIONAL REGULATOR BSDA"/>
    <property type="match status" value="1"/>
</dbReference>
<keyword evidence="4" id="KW-0804">Transcription</keyword>